<name>A0A9P6GMT4_9PLEO</name>
<feature type="compositionally biased region" description="Polar residues" evidence="1">
    <location>
        <begin position="629"/>
        <end position="638"/>
    </location>
</feature>
<evidence type="ECO:0000313" key="3">
    <source>
        <dbReference type="Proteomes" id="UP000756921"/>
    </source>
</evidence>
<reference evidence="2" key="1">
    <citation type="journal article" date="2020" name="Mol. Plant Microbe Interact.">
        <title>Genome Sequence of the Biocontrol Agent Coniothyrium minitans strain Conio (IMI 134523).</title>
        <authorList>
            <person name="Patel D."/>
            <person name="Shittu T.A."/>
            <person name="Baroncelli R."/>
            <person name="Muthumeenakshi S."/>
            <person name="Osborne T.H."/>
            <person name="Janganan T.K."/>
            <person name="Sreenivasaprasad S."/>
        </authorList>
    </citation>
    <scope>NUCLEOTIDE SEQUENCE</scope>
    <source>
        <strain evidence="2">Conio</strain>
    </source>
</reference>
<comment type="caution">
    <text evidence="2">The sequence shown here is derived from an EMBL/GenBank/DDBJ whole genome shotgun (WGS) entry which is preliminary data.</text>
</comment>
<evidence type="ECO:0000256" key="1">
    <source>
        <dbReference type="SAM" id="MobiDB-lite"/>
    </source>
</evidence>
<feature type="region of interest" description="Disordered" evidence="1">
    <location>
        <begin position="721"/>
        <end position="825"/>
    </location>
</feature>
<organism evidence="2 3">
    <name type="scientific">Paraphaeosphaeria minitans</name>
    <dbReference type="NCBI Taxonomy" id="565426"/>
    <lineage>
        <taxon>Eukaryota</taxon>
        <taxon>Fungi</taxon>
        <taxon>Dikarya</taxon>
        <taxon>Ascomycota</taxon>
        <taxon>Pezizomycotina</taxon>
        <taxon>Dothideomycetes</taxon>
        <taxon>Pleosporomycetidae</taxon>
        <taxon>Pleosporales</taxon>
        <taxon>Massarineae</taxon>
        <taxon>Didymosphaeriaceae</taxon>
        <taxon>Paraphaeosphaeria</taxon>
    </lineage>
</organism>
<dbReference type="EMBL" id="WJXW01000003">
    <property type="protein sequence ID" value="KAF9738516.1"/>
    <property type="molecule type" value="Genomic_DNA"/>
</dbReference>
<proteinExistence type="predicted"/>
<feature type="region of interest" description="Disordered" evidence="1">
    <location>
        <begin position="412"/>
        <end position="443"/>
    </location>
</feature>
<evidence type="ECO:0000313" key="2">
    <source>
        <dbReference type="EMBL" id="KAF9738516.1"/>
    </source>
</evidence>
<feature type="compositionally biased region" description="Polar residues" evidence="1">
    <location>
        <begin position="294"/>
        <end position="307"/>
    </location>
</feature>
<dbReference type="Proteomes" id="UP000756921">
    <property type="component" value="Unassembled WGS sequence"/>
</dbReference>
<keyword evidence="3" id="KW-1185">Reference proteome</keyword>
<feature type="compositionally biased region" description="Polar residues" evidence="1">
    <location>
        <begin position="737"/>
        <end position="749"/>
    </location>
</feature>
<dbReference type="AlphaFoldDB" id="A0A9P6GMT4"/>
<protein>
    <submittedName>
        <fullName evidence="2">Uncharacterized protein</fullName>
    </submittedName>
</protein>
<feature type="compositionally biased region" description="Polar residues" evidence="1">
    <location>
        <begin position="535"/>
        <end position="549"/>
    </location>
</feature>
<accession>A0A9P6GMT4</accession>
<sequence>MGSKTPPEDEGITPLDCIFACSVCGDIFSDVYQQHDSVHGLSDGINLKDRIVTRLYVTSCCHVVCIKHINDGNGPAFHQAGQQPQASCPVCVKENGDDTARQVFSVRGFGEDEHDPAIPSFWFKSPPIALDGKGKEMEALRFQYLALIRFSKTIATSHKQAAKSRTETEAKLRSMQDLAAEEHEKVQTLQRELERLRPMESEAQRLRRLEARLPETRHYLNLIPRLVEYVNYHKHTNATLTRCRQNTQMQQRLASLGFAMSFEPIPNYNEPLPLKDNDELDQDNTDDRPMGSLKTGSSHTVGRSAHNTGFREEIVEAPSPSSQRQRPLKRSRVDSPATANNIHAVPSSRDMKPPPFKPLSKIKSMRKIIPSLRNKFTNGRSPGAAAHKSFSDMDVQMYDNGQWEVVDDVPKSNEIDERPPTRYGPQSDAPYMTGTLPVKGSQVNEPTQSRFLSGFGIHNNASDFTFHSPSALTMPKQRSGKLPTDPSYIRLLDGLGEHTGLDLGLEDPRNRNGGDVAYTHPPRQYLQRSRPGNDLQHNVRSNPPKIQTQNRQKQWNFGHAFLEQSPINAIPDLAYHQSGRAHVRNDDAIMNNSQSRTITNPVTPAPVRFQRPTDEVDNVVSPFFGSSIHRSQPLPRSQFTEHDVSSSRSGVFPSRHHRPSLDTDWREPRSLNGLSFFGSPMNDRNERIGWRRETQPQEHATSLPQHRSRYINTQGFLVRPDAARSPGAHGAYAPVGQFSSLQTPNRSATSFPSFSRPSQSQATRLPSAMPSMILGSSPRRRSQTQNVGLPGVRSSHHPRGHVSGGANSTSARPVFSSTRRRVIRR</sequence>
<feature type="region of interest" description="Disordered" evidence="1">
    <location>
        <begin position="524"/>
        <end position="549"/>
    </location>
</feature>
<feature type="region of interest" description="Disordered" evidence="1">
    <location>
        <begin position="267"/>
        <end position="362"/>
    </location>
</feature>
<dbReference type="OrthoDB" id="5410764at2759"/>
<feature type="region of interest" description="Disordered" evidence="1">
    <location>
        <begin position="629"/>
        <end position="666"/>
    </location>
</feature>
<feature type="compositionally biased region" description="Low complexity" evidence="1">
    <location>
        <begin position="750"/>
        <end position="761"/>
    </location>
</feature>
<feature type="compositionally biased region" description="Polar residues" evidence="1">
    <location>
        <begin position="805"/>
        <end position="817"/>
    </location>
</feature>
<gene>
    <name evidence="2" type="ORF">PMIN01_03799</name>
</gene>